<sequence length="104" mass="11624">MIFRVVARSSCSALISDKELPVLETCRSPTPDGHLYPSISTPPSDSAPWQCAARSNDTEIKDSPRRAPLSDPHYHRWPGSLSSRLLQPTKPSFGQENLWKYAKC</sequence>
<feature type="region of interest" description="Disordered" evidence="1">
    <location>
        <begin position="38"/>
        <end position="74"/>
    </location>
</feature>
<organism evidence="2 3">
    <name type="scientific">Mycena rosella</name>
    <name type="common">Pink bonnet</name>
    <name type="synonym">Agaricus rosellus</name>
    <dbReference type="NCBI Taxonomy" id="1033263"/>
    <lineage>
        <taxon>Eukaryota</taxon>
        <taxon>Fungi</taxon>
        <taxon>Dikarya</taxon>
        <taxon>Basidiomycota</taxon>
        <taxon>Agaricomycotina</taxon>
        <taxon>Agaricomycetes</taxon>
        <taxon>Agaricomycetidae</taxon>
        <taxon>Agaricales</taxon>
        <taxon>Marasmiineae</taxon>
        <taxon>Mycenaceae</taxon>
        <taxon>Mycena</taxon>
    </lineage>
</organism>
<accession>A0AAD7GRU8</accession>
<feature type="compositionally biased region" description="Basic and acidic residues" evidence="1">
    <location>
        <begin position="56"/>
        <end position="65"/>
    </location>
</feature>
<comment type="caution">
    <text evidence="2">The sequence shown here is derived from an EMBL/GenBank/DDBJ whole genome shotgun (WGS) entry which is preliminary data.</text>
</comment>
<evidence type="ECO:0000313" key="3">
    <source>
        <dbReference type="Proteomes" id="UP001221757"/>
    </source>
</evidence>
<reference evidence="2" key="1">
    <citation type="submission" date="2023-03" db="EMBL/GenBank/DDBJ databases">
        <title>Massive genome expansion in bonnet fungi (Mycena s.s.) driven by repeated elements and novel gene families across ecological guilds.</title>
        <authorList>
            <consortium name="Lawrence Berkeley National Laboratory"/>
            <person name="Harder C.B."/>
            <person name="Miyauchi S."/>
            <person name="Viragh M."/>
            <person name="Kuo A."/>
            <person name="Thoen E."/>
            <person name="Andreopoulos B."/>
            <person name="Lu D."/>
            <person name="Skrede I."/>
            <person name="Drula E."/>
            <person name="Henrissat B."/>
            <person name="Morin E."/>
            <person name="Kohler A."/>
            <person name="Barry K."/>
            <person name="LaButti K."/>
            <person name="Morin E."/>
            <person name="Salamov A."/>
            <person name="Lipzen A."/>
            <person name="Mereny Z."/>
            <person name="Hegedus B."/>
            <person name="Baldrian P."/>
            <person name="Stursova M."/>
            <person name="Weitz H."/>
            <person name="Taylor A."/>
            <person name="Grigoriev I.V."/>
            <person name="Nagy L.G."/>
            <person name="Martin F."/>
            <person name="Kauserud H."/>
        </authorList>
    </citation>
    <scope>NUCLEOTIDE SEQUENCE</scope>
    <source>
        <strain evidence="2">CBHHK067</strain>
    </source>
</reference>
<evidence type="ECO:0000256" key="1">
    <source>
        <dbReference type="SAM" id="MobiDB-lite"/>
    </source>
</evidence>
<keyword evidence="3" id="KW-1185">Reference proteome</keyword>
<evidence type="ECO:0000313" key="2">
    <source>
        <dbReference type="EMBL" id="KAJ7703906.1"/>
    </source>
</evidence>
<gene>
    <name evidence="2" type="ORF">B0H17DRAFT_1040146</name>
</gene>
<dbReference type="EMBL" id="JARKIE010000011">
    <property type="protein sequence ID" value="KAJ7703906.1"/>
    <property type="molecule type" value="Genomic_DNA"/>
</dbReference>
<protein>
    <submittedName>
        <fullName evidence="2">Uncharacterized protein</fullName>
    </submittedName>
</protein>
<dbReference type="AlphaFoldDB" id="A0AAD7GRU8"/>
<name>A0AAD7GRU8_MYCRO</name>
<proteinExistence type="predicted"/>
<dbReference type="Proteomes" id="UP001221757">
    <property type="component" value="Unassembled WGS sequence"/>
</dbReference>